<comment type="caution">
    <text evidence="2">The sequence shown here is derived from an EMBL/GenBank/DDBJ whole genome shotgun (WGS) entry which is preliminary data.</text>
</comment>
<dbReference type="Pfam" id="PF11351">
    <property type="entry name" value="GTA_holin_3TM"/>
    <property type="match status" value="1"/>
</dbReference>
<evidence type="ECO:0000256" key="1">
    <source>
        <dbReference type="SAM" id="Phobius"/>
    </source>
</evidence>
<dbReference type="Proteomes" id="UP001269144">
    <property type="component" value="Unassembled WGS sequence"/>
</dbReference>
<sequence>MGMIDRFMGASSAISSVANAATGVAEVFHQNATRRMELDEKAFSQSLSQYTGEFSAQPRGRFDDFVNGLNRLPRPMLTMGTVGLFIYAMVEPVGFGLRMENLNLVPEPMWWLLGAIISFYFGARETHYLRNHRPFKAAKTADPDVPQPEARPSFIASDPFGDNAALRDWIAETARM</sequence>
<feature type="transmembrane region" description="Helical" evidence="1">
    <location>
        <begin position="109"/>
        <end position="126"/>
    </location>
</feature>
<protein>
    <submittedName>
        <fullName evidence="2">Holin family protein</fullName>
    </submittedName>
</protein>
<feature type="transmembrane region" description="Helical" evidence="1">
    <location>
        <begin position="77"/>
        <end position="97"/>
    </location>
</feature>
<keyword evidence="1" id="KW-0472">Membrane</keyword>
<organism evidence="2 3">
    <name type="scientific">Paracoccus aurantius</name>
    <dbReference type="NCBI Taxonomy" id="3073814"/>
    <lineage>
        <taxon>Bacteria</taxon>
        <taxon>Pseudomonadati</taxon>
        <taxon>Pseudomonadota</taxon>
        <taxon>Alphaproteobacteria</taxon>
        <taxon>Rhodobacterales</taxon>
        <taxon>Paracoccaceae</taxon>
        <taxon>Paracoccus</taxon>
    </lineage>
</organism>
<proteinExistence type="predicted"/>
<name>A0ABU2HTN2_9RHOB</name>
<keyword evidence="1" id="KW-1133">Transmembrane helix</keyword>
<evidence type="ECO:0000313" key="2">
    <source>
        <dbReference type="EMBL" id="MDS9468415.1"/>
    </source>
</evidence>
<evidence type="ECO:0000313" key="3">
    <source>
        <dbReference type="Proteomes" id="UP001269144"/>
    </source>
</evidence>
<reference evidence="3" key="1">
    <citation type="submission" date="2023-07" db="EMBL/GenBank/DDBJ databases">
        <title>Paracoccus sp. MBLB3053 whole genome sequence.</title>
        <authorList>
            <person name="Hwang C.Y."/>
            <person name="Cho E.-S."/>
            <person name="Seo M.-J."/>
        </authorList>
    </citation>
    <scope>NUCLEOTIDE SEQUENCE [LARGE SCALE GENOMIC DNA]</scope>
    <source>
        <strain evidence="3">MBLB3053</strain>
    </source>
</reference>
<keyword evidence="3" id="KW-1185">Reference proteome</keyword>
<dbReference type="RefSeq" id="WP_311160620.1">
    <property type="nucleotide sequence ID" value="NZ_JAVQLW010000001.1"/>
</dbReference>
<accession>A0ABU2HTN2</accession>
<dbReference type="InterPro" id="IPR021497">
    <property type="entry name" value="GTA_holin_3TM"/>
</dbReference>
<keyword evidence="1" id="KW-0812">Transmembrane</keyword>
<dbReference type="EMBL" id="JAVQLW010000001">
    <property type="protein sequence ID" value="MDS9468415.1"/>
    <property type="molecule type" value="Genomic_DNA"/>
</dbReference>
<gene>
    <name evidence="2" type="ORF">RGQ15_12635</name>
</gene>